<evidence type="ECO:0000256" key="1">
    <source>
        <dbReference type="SAM" id="Phobius"/>
    </source>
</evidence>
<feature type="non-terminal residue" evidence="3">
    <location>
        <position position="272"/>
    </location>
</feature>
<dbReference type="InterPro" id="IPR027841">
    <property type="entry name" value="IL-17_rcpt_C/E_N"/>
</dbReference>
<accession>A0A7L0KJN4</accession>
<name>A0A7L0KJN4_CHATO</name>
<feature type="domain" description="Interleukin-17 receptor C/E N-terminal" evidence="2">
    <location>
        <begin position="102"/>
        <end position="223"/>
    </location>
</feature>
<sequence length="272" mass="28713">CTETPRGTHADPSPHADTEAWERLWAQTRLVLHDTGQALACSISAPCDLPAELVPCWSPAPTAPCQALPDLQQPVTGQVSVPAGLGRAGGMWVTLTGLPFCLQGPQEFRALQLHPNLCVQVGGTPAPRLPHGCPTGSLANPFSPAALPGRADDLLLMEPGGNASLCALERGNCTPLASFTATVRGAGRPGLLEQRLQEDVALGQCVQVWRPENGSGVTLWACPLHKYLRARWALAWMGVLLCAACILLGLLVKKEDVKGERGARRGRAQPGA</sequence>
<gene>
    <name evidence="3" type="primary">Il17rc</name>
    <name evidence="3" type="ORF">CHATOR_R11255</name>
</gene>
<organism evidence="3 4">
    <name type="scientific">Chauna torquata</name>
    <name type="common">Southern screamer</name>
    <dbReference type="NCBI Taxonomy" id="30388"/>
    <lineage>
        <taxon>Eukaryota</taxon>
        <taxon>Metazoa</taxon>
        <taxon>Chordata</taxon>
        <taxon>Craniata</taxon>
        <taxon>Vertebrata</taxon>
        <taxon>Euteleostomi</taxon>
        <taxon>Archelosauria</taxon>
        <taxon>Archosauria</taxon>
        <taxon>Dinosauria</taxon>
        <taxon>Saurischia</taxon>
        <taxon>Theropoda</taxon>
        <taxon>Coelurosauria</taxon>
        <taxon>Aves</taxon>
        <taxon>Neognathae</taxon>
        <taxon>Galloanserae</taxon>
        <taxon>Anseriformes</taxon>
        <taxon>Anhimidae</taxon>
        <taxon>Chauna</taxon>
    </lineage>
</organism>
<comment type="caution">
    <text evidence="3">The sequence shown here is derived from an EMBL/GenBank/DDBJ whole genome shotgun (WGS) entry which is preliminary data.</text>
</comment>
<keyword evidence="1" id="KW-0812">Transmembrane</keyword>
<protein>
    <submittedName>
        <fullName evidence="3">I17RC protein</fullName>
    </submittedName>
</protein>
<dbReference type="AlphaFoldDB" id="A0A7L0KJN4"/>
<proteinExistence type="predicted"/>
<reference evidence="3 4" key="1">
    <citation type="submission" date="2019-09" db="EMBL/GenBank/DDBJ databases">
        <title>Bird 10,000 Genomes (B10K) Project - Family phase.</title>
        <authorList>
            <person name="Zhang G."/>
        </authorList>
    </citation>
    <scope>NUCLEOTIDE SEQUENCE [LARGE SCALE GENOMIC DNA]</scope>
    <source>
        <strain evidence="3">B10K-DU-011-36</strain>
        <tissue evidence="3">Muscle</tissue>
    </source>
</reference>
<feature type="transmembrane region" description="Helical" evidence="1">
    <location>
        <begin position="232"/>
        <end position="252"/>
    </location>
</feature>
<keyword evidence="1" id="KW-0472">Membrane</keyword>
<dbReference type="Proteomes" id="UP000537522">
    <property type="component" value="Unassembled WGS sequence"/>
</dbReference>
<keyword evidence="1" id="KW-1133">Transmembrane helix</keyword>
<evidence type="ECO:0000313" key="3">
    <source>
        <dbReference type="EMBL" id="NXK57244.1"/>
    </source>
</evidence>
<dbReference type="Pfam" id="PF15037">
    <property type="entry name" value="IL17_R_N"/>
    <property type="match status" value="1"/>
</dbReference>
<keyword evidence="4" id="KW-1185">Reference proteome</keyword>
<evidence type="ECO:0000259" key="2">
    <source>
        <dbReference type="Pfam" id="PF15037"/>
    </source>
</evidence>
<feature type="non-terminal residue" evidence="3">
    <location>
        <position position="1"/>
    </location>
</feature>
<evidence type="ECO:0000313" key="4">
    <source>
        <dbReference type="Proteomes" id="UP000537522"/>
    </source>
</evidence>
<dbReference type="EMBL" id="VXAL01022058">
    <property type="protein sequence ID" value="NXK57244.1"/>
    <property type="molecule type" value="Genomic_DNA"/>
</dbReference>